<evidence type="ECO:0000313" key="3">
    <source>
        <dbReference type="EMBL" id="KAJ8873751.1"/>
    </source>
</evidence>
<accession>A0ABQ9GP11</accession>
<sequence>MPAFRYEIDTYSRNGNSEYIMPTMVVGNIRAHNLHRILNIEVTYHLTRTQVAGIQDKAKRSPYKVRRWVPPLTYNQQSRRAAVIQWSNHPPSTKAGFLQAGFEPDNAAAGRDFSGISRFHSPCIPPLFHIHFISSPSSARKTSLLARVESEQRRSTISDPQYCDALQCDAMSGSQSGRRSCPSECVSVECVSLYVASEFSSHILFILPCLSSTHLKRTVSILLACLLLHLNDDLLNDDPQTASVTDRSSFNCETVISVARTHLTVRVVLHFCRAQFQLYCTAGVKVGPTIPISHAAKTEMKALLGHQILSGLFKSNHEDVELLFAADGTGRDTFRATVLLRRFLILLAAHRFDDVTTREERKSIDRLAPISDLFNELLVNCQSNYCCGEYLTVDEMLCLSEIHKQNQDQGLQKEDGVISAPGRWTRNMQGGVASATTQYVLSMPTNQLSASTAFLSSLMVNGISISATVLAASAYKVNGELLMENHKPLLVLLYWIEPQTACSAIASDVNGNLNYSSTRVFAEVSRCPLNKRARRVQRVFLCLQLRTDMKSITLSVVEPVLVSGTLGPPVPREESTTRCTAKHVSSEPIS</sequence>
<dbReference type="Pfam" id="PF13843">
    <property type="entry name" value="DDE_Tnp_1_7"/>
    <property type="match status" value="1"/>
</dbReference>
<feature type="domain" description="PiggyBac transposable element-derived protein" evidence="2">
    <location>
        <begin position="294"/>
        <end position="404"/>
    </location>
</feature>
<reference evidence="3 4" key="1">
    <citation type="submission" date="2023-02" db="EMBL/GenBank/DDBJ databases">
        <title>LHISI_Scaffold_Assembly.</title>
        <authorList>
            <person name="Stuart O.P."/>
            <person name="Cleave R."/>
            <person name="Magrath M.J.L."/>
            <person name="Mikheyev A.S."/>
        </authorList>
    </citation>
    <scope>NUCLEOTIDE SEQUENCE [LARGE SCALE GENOMIC DNA]</scope>
    <source>
        <strain evidence="3">Daus_M_001</strain>
        <tissue evidence="3">Leg muscle</tissue>
    </source>
</reference>
<dbReference type="InterPro" id="IPR029526">
    <property type="entry name" value="PGBD"/>
</dbReference>
<dbReference type="Proteomes" id="UP001159363">
    <property type="component" value="Chromosome 9"/>
</dbReference>
<organism evidence="3 4">
    <name type="scientific">Dryococelus australis</name>
    <dbReference type="NCBI Taxonomy" id="614101"/>
    <lineage>
        <taxon>Eukaryota</taxon>
        <taxon>Metazoa</taxon>
        <taxon>Ecdysozoa</taxon>
        <taxon>Arthropoda</taxon>
        <taxon>Hexapoda</taxon>
        <taxon>Insecta</taxon>
        <taxon>Pterygota</taxon>
        <taxon>Neoptera</taxon>
        <taxon>Polyneoptera</taxon>
        <taxon>Phasmatodea</taxon>
        <taxon>Verophasmatodea</taxon>
        <taxon>Anareolatae</taxon>
        <taxon>Phasmatidae</taxon>
        <taxon>Eurycanthinae</taxon>
        <taxon>Dryococelus</taxon>
    </lineage>
</organism>
<keyword evidence="4" id="KW-1185">Reference proteome</keyword>
<evidence type="ECO:0000259" key="2">
    <source>
        <dbReference type="Pfam" id="PF13843"/>
    </source>
</evidence>
<name>A0ABQ9GP11_9NEOP</name>
<protein>
    <recommendedName>
        <fullName evidence="2">PiggyBac transposable element-derived protein domain-containing protein</fullName>
    </recommendedName>
</protein>
<proteinExistence type="predicted"/>
<gene>
    <name evidence="3" type="ORF">PR048_024585</name>
</gene>
<feature type="region of interest" description="Disordered" evidence="1">
    <location>
        <begin position="567"/>
        <end position="590"/>
    </location>
</feature>
<evidence type="ECO:0000313" key="4">
    <source>
        <dbReference type="Proteomes" id="UP001159363"/>
    </source>
</evidence>
<dbReference type="EMBL" id="JARBHB010000010">
    <property type="protein sequence ID" value="KAJ8873751.1"/>
    <property type="molecule type" value="Genomic_DNA"/>
</dbReference>
<comment type="caution">
    <text evidence="3">The sequence shown here is derived from an EMBL/GenBank/DDBJ whole genome shotgun (WGS) entry which is preliminary data.</text>
</comment>
<evidence type="ECO:0000256" key="1">
    <source>
        <dbReference type="SAM" id="MobiDB-lite"/>
    </source>
</evidence>